<keyword evidence="1" id="KW-1133">Transmembrane helix</keyword>
<keyword evidence="1" id="KW-0472">Membrane</keyword>
<dbReference type="EMBL" id="CAEZTC010000177">
    <property type="protein sequence ID" value="CAB4568272.1"/>
    <property type="molecule type" value="Genomic_DNA"/>
</dbReference>
<dbReference type="InterPro" id="IPR021215">
    <property type="entry name" value="DUF2752"/>
</dbReference>
<feature type="transmembrane region" description="Helical" evidence="1">
    <location>
        <begin position="68"/>
        <end position="87"/>
    </location>
</feature>
<name>A0A6J6DW04_9ZZZZ</name>
<evidence type="ECO:0000313" key="2">
    <source>
        <dbReference type="EMBL" id="CAB4568272.1"/>
    </source>
</evidence>
<organism evidence="2">
    <name type="scientific">freshwater metagenome</name>
    <dbReference type="NCBI Taxonomy" id="449393"/>
    <lineage>
        <taxon>unclassified sequences</taxon>
        <taxon>metagenomes</taxon>
        <taxon>ecological metagenomes</taxon>
    </lineage>
</organism>
<gene>
    <name evidence="2" type="ORF">UFOPK1572_01224</name>
</gene>
<reference evidence="2" key="1">
    <citation type="submission" date="2020-05" db="EMBL/GenBank/DDBJ databases">
        <authorList>
            <person name="Chiriac C."/>
            <person name="Salcher M."/>
            <person name="Ghai R."/>
            <person name="Kavagutti S V."/>
        </authorList>
    </citation>
    <scope>NUCLEOTIDE SEQUENCE</scope>
</reference>
<proteinExistence type="predicted"/>
<accession>A0A6J6DW04</accession>
<keyword evidence="1" id="KW-0812">Transmembrane</keyword>
<evidence type="ECO:0000256" key="1">
    <source>
        <dbReference type="SAM" id="Phobius"/>
    </source>
</evidence>
<protein>
    <submittedName>
        <fullName evidence="2">Unannotated protein</fullName>
    </submittedName>
</protein>
<dbReference type="AlphaFoldDB" id="A0A6J6DW04"/>
<sequence>MVLKKRLSFLQWGFAGVVLAAPLTRWVAVTMETQPTTCPSQILFGVACPLCGATRASLHLVSGDVVTALQFNAGLVAFALALAVVAARGFFREDAVLGVANPLSTVAECQR</sequence>
<dbReference type="Pfam" id="PF10825">
    <property type="entry name" value="DUF2752"/>
    <property type="match status" value="1"/>
</dbReference>